<evidence type="ECO:0000313" key="5">
    <source>
        <dbReference type="EMBL" id="RKF14598.1"/>
    </source>
</evidence>
<dbReference type="InterPro" id="IPR050491">
    <property type="entry name" value="AmpC-like"/>
</dbReference>
<dbReference type="Proteomes" id="UP000281128">
    <property type="component" value="Unassembled WGS sequence"/>
</dbReference>
<dbReference type="PANTHER" id="PTHR46825">
    <property type="entry name" value="D-ALANYL-D-ALANINE-CARBOXYPEPTIDASE/ENDOPEPTIDASE AMPH"/>
    <property type="match status" value="1"/>
</dbReference>
<name>A0A3A8AU92_9RHOB</name>
<evidence type="ECO:0000259" key="4">
    <source>
        <dbReference type="Pfam" id="PF11954"/>
    </source>
</evidence>
<feature type="region of interest" description="Disordered" evidence="1">
    <location>
        <begin position="1"/>
        <end position="21"/>
    </location>
</feature>
<dbReference type="InterPro" id="IPR021860">
    <property type="entry name" value="Peptidase_S12_Pab87-rel_C"/>
</dbReference>
<feature type="chain" id="PRO_5017361862" evidence="2">
    <location>
        <begin position="47"/>
        <end position="555"/>
    </location>
</feature>
<dbReference type="InterPro" id="IPR001466">
    <property type="entry name" value="Beta-lactam-related"/>
</dbReference>
<dbReference type="SUPFAM" id="SSF56601">
    <property type="entry name" value="beta-lactamase/transpeptidase-like"/>
    <property type="match status" value="1"/>
</dbReference>
<keyword evidence="5" id="KW-0378">Hydrolase</keyword>
<dbReference type="Gene3D" id="2.40.128.600">
    <property type="match status" value="1"/>
</dbReference>
<feature type="domain" description="Peptidase S12 Pab87-related C-terminal" evidence="4">
    <location>
        <begin position="453"/>
        <end position="532"/>
    </location>
</feature>
<sequence>MSIRSGSPKTKPRRRRGRGHACRQPLGFNLLLAALLSLASPGAAGADNMPPAFAMPDPATAPPMAVLLPAPEERIAAAIASLDELGRDMQERTGIPGLAIAVVHKGQTVYARGFGARAVGRMARVDADTVFLLASLSKPVGATVVATQVDAGRVAWDSPVREFLPWFDMGDPWIDEHVTIGDLYAHRSGLPDHAGDDLEDIGFGRRAVLERLSLLPKGDFRVDYAYTNFGLTAAAEAVATAAGADWADLSEAVLYGPLGMTSTSSRHADYMARENRAASHVIVEGEYRVADRRQPDAQSPAGGVSSSANDMARWMTMVLGRGTAQSGPLISEEALAPALSAQVIRGAPMDISARPGGYGFGFNVDTRLTGRVRLSHSGAFALGASTSLAMAPDLDLGIVVLTNAPPTGAAEAITASFLDRAEIGADSRDWLAAYAPIMASLIAPVGRLVGVAPPADAAPAGPAATYVGAYDNAYFGPASVTETTGSLVLRLGPEGRELPMRHWDGDSFVVYPVTENQPAGSVSLVEFIATPGEPGMTLRVEHLNGEGLGVFRRRE</sequence>
<keyword evidence="2" id="KW-0732">Signal</keyword>
<accession>A0A3A8AU92</accession>
<dbReference type="OrthoDB" id="5377981at2"/>
<dbReference type="AlphaFoldDB" id="A0A3A8AU92"/>
<evidence type="ECO:0000313" key="6">
    <source>
        <dbReference type="Proteomes" id="UP000281128"/>
    </source>
</evidence>
<dbReference type="PANTHER" id="PTHR46825:SF15">
    <property type="entry name" value="BETA-LACTAMASE-RELATED DOMAIN-CONTAINING PROTEIN"/>
    <property type="match status" value="1"/>
</dbReference>
<evidence type="ECO:0000256" key="2">
    <source>
        <dbReference type="SAM" id="SignalP"/>
    </source>
</evidence>
<feature type="domain" description="Beta-lactamase-related" evidence="3">
    <location>
        <begin position="86"/>
        <end position="411"/>
    </location>
</feature>
<dbReference type="GO" id="GO:0016787">
    <property type="term" value="F:hydrolase activity"/>
    <property type="evidence" value="ECO:0007669"/>
    <property type="project" value="UniProtKB-KW"/>
</dbReference>
<dbReference type="EMBL" id="RAPE01000002">
    <property type="protein sequence ID" value="RKF14598.1"/>
    <property type="molecule type" value="Genomic_DNA"/>
</dbReference>
<proteinExistence type="predicted"/>
<feature type="compositionally biased region" description="Basic residues" evidence="1">
    <location>
        <begin position="10"/>
        <end position="21"/>
    </location>
</feature>
<comment type="caution">
    <text evidence="5">The sequence shown here is derived from an EMBL/GenBank/DDBJ whole genome shotgun (WGS) entry which is preliminary data.</text>
</comment>
<keyword evidence="6" id="KW-1185">Reference proteome</keyword>
<organism evidence="5 6">
    <name type="scientific">Roseovarius spongiae</name>
    <dbReference type="NCBI Taxonomy" id="2320272"/>
    <lineage>
        <taxon>Bacteria</taxon>
        <taxon>Pseudomonadati</taxon>
        <taxon>Pseudomonadota</taxon>
        <taxon>Alphaproteobacteria</taxon>
        <taxon>Rhodobacterales</taxon>
        <taxon>Roseobacteraceae</taxon>
        <taxon>Roseovarius</taxon>
    </lineage>
</organism>
<dbReference type="Gene3D" id="3.40.710.10">
    <property type="entry name" value="DD-peptidase/beta-lactamase superfamily"/>
    <property type="match status" value="1"/>
</dbReference>
<reference evidence="5 6" key="1">
    <citation type="submission" date="2018-09" db="EMBL/GenBank/DDBJ databases">
        <title>Roseovarius spongiae sp. nov., isolated from a marine sponge.</title>
        <authorList>
            <person name="Zhuang L."/>
            <person name="Luo L."/>
        </authorList>
    </citation>
    <scope>NUCLEOTIDE SEQUENCE [LARGE SCALE GENOMIC DNA]</scope>
    <source>
        <strain evidence="5 6">HN-E21</strain>
    </source>
</reference>
<feature type="signal peptide" evidence="2">
    <location>
        <begin position="1"/>
        <end position="46"/>
    </location>
</feature>
<evidence type="ECO:0000256" key="1">
    <source>
        <dbReference type="SAM" id="MobiDB-lite"/>
    </source>
</evidence>
<gene>
    <name evidence="5" type="ORF">D6850_06840</name>
</gene>
<dbReference type="Pfam" id="PF11954">
    <property type="entry name" value="DUF3471"/>
    <property type="match status" value="1"/>
</dbReference>
<protein>
    <submittedName>
        <fullName evidence="5">Serine hydrolase</fullName>
    </submittedName>
</protein>
<dbReference type="Pfam" id="PF00144">
    <property type="entry name" value="Beta-lactamase"/>
    <property type="match status" value="1"/>
</dbReference>
<evidence type="ECO:0000259" key="3">
    <source>
        <dbReference type="Pfam" id="PF00144"/>
    </source>
</evidence>
<dbReference type="InterPro" id="IPR012338">
    <property type="entry name" value="Beta-lactam/transpept-like"/>
</dbReference>